<evidence type="ECO:0000256" key="1">
    <source>
        <dbReference type="ARBA" id="ARBA00022723"/>
    </source>
</evidence>
<dbReference type="GO" id="GO:0046872">
    <property type="term" value="F:metal ion binding"/>
    <property type="evidence" value="ECO:0007669"/>
    <property type="project" value="UniProtKB-KW"/>
</dbReference>
<dbReference type="GO" id="GO:0016301">
    <property type="term" value="F:kinase activity"/>
    <property type="evidence" value="ECO:0007669"/>
    <property type="project" value="UniProtKB-KW"/>
</dbReference>
<name>A0A7Y7IJN3_9MICC</name>
<dbReference type="Gene3D" id="2.60.120.10">
    <property type="entry name" value="Jelly Rolls"/>
    <property type="match status" value="2"/>
</dbReference>
<protein>
    <submittedName>
        <fullName evidence="3">Carbohydrate kinase</fullName>
    </submittedName>
</protein>
<accession>A0A7Y7IJN3</accession>
<sequence length="349" mass="36917">MSILRLSGNQPANRFYRGGAKIRAFRAGKGAAASGSHVPEDWVGSTTTIFGEASLGLSRVAGGQSLRDAVAEDPVHWLGEEHVIAFGADTMVLVKMLDAGQRLPVHLHPTRHFAATHLGRHHGKAEAWLVLEGGIVHLGFRHDVLAYELAEWVRTQDTSAMLDAMHAIEVFPGDSVFVPPGMPHAIGEGVFLVEVQEPEDLSILLEWDGYALDGTSKGHLGLGFRTALSAIDHRGRSEAKIGALITRAGASTLAAGSEVFFRVERLTASGRIELDAGFGVIVVTVGEGSLETADGQRLAVAAGDTLLVPFGAGRVLAGGSMDFIWCRPPMPGPEHSVSSTSGARSRTSL</sequence>
<dbReference type="InterPro" id="IPR011051">
    <property type="entry name" value="RmlC_Cupin_sf"/>
</dbReference>
<keyword evidence="2" id="KW-0862">Zinc</keyword>
<dbReference type="PANTHER" id="PTHR42742:SF3">
    <property type="entry name" value="FRUCTOKINASE"/>
    <property type="match status" value="1"/>
</dbReference>
<dbReference type="EMBL" id="JAAMFM010000038">
    <property type="protein sequence ID" value="NVM96696.1"/>
    <property type="molecule type" value="Genomic_DNA"/>
</dbReference>
<dbReference type="InterPro" id="IPR014710">
    <property type="entry name" value="RmlC-like_jellyroll"/>
</dbReference>
<evidence type="ECO:0000313" key="4">
    <source>
        <dbReference type="Proteomes" id="UP000543556"/>
    </source>
</evidence>
<keyword evidence="3" id="KW-0418">Kinase</keyword>
<organism evidence="3 4">
    <name type="scientific">Arthrobacter wenxiniae</name>
    <dbReference type="NCBI Taxonomy" id="2713570"/>
    <lineage>
        <taxon>Bacteria</taxon>
        <taxon>Bacillati</taxon>
        <taxon>Actinomycetota</taxon>
        <taxon>Actinomycetes</taxon>
        <taxon>Micrococcales</taxon>
        <taxon>Micrococcaceae</taxon>
        <taxon>Arthrobacter</taxon>
    </lineage>
</organism>
<proteinExistence type="predicted"/>
<evidence type="ECO:0000313" key="3">
    <source>
        <dbReference type="EMBL" id="NVM96696.1"/>
    </source>
</evidence>
<keyword evidence="1" id="KW-0479">Metal-binding</keyword>
<dbReference type="RefSeq" id="WP_176636413.1">
    <property type="nucleotide sequence ID" value="NZ_JAAMFM010000038.1"/>
</dbReference>
<evidence type="ECO:0000256" key="2">
    <source>
        <dbReference type="ARBA" id="ARBA00022833"/>
    </source>
</evidence>
<dbReference type="InterPro" id="IPR051804">
    <property type="entry name" value="Carb_Metab_Reg_Kinase/Isom"/>
</dbReference>
<dbReference type="SUPFAM" id="SSF51182">
    <property type="entry name" value="RmlC-like cupins"/>
    <property type="match status" value="1"/>
</dbReference>
<dbReference type="PANTHER" id="PTHR42742">
    <property type="entry name" value="TRANSCRIPTIONAL REPRESSOR MPRA"/>
    <property type="match status" value="1"/>
</dbReference>
<dbReference type="Proteomes" id="UP000543556">
    <property type="component" value="Unassembled WGS sequence"/>
</dbReference>
<keyword evidence="3" id="KW-0808">Transferase</keyword>
<dbReference type="CDD" id="cd07010">
    <property type="entry name" value="cupin_PMI_type_I_N_bac"/>
    <property type="match status" value="1"/>
</dbReference>
<reference evidence="3 4" key="1">
    <citation type="submission" date="2020-02" db="EMBL/GenBank/DDBJ databases">
        <title>Genome sequence of strain AETb3-4.</title>
        <authorList>
            <person name="Gao J."/>
            <person name="Zhang X."/>
        </authorList>
    </citation>
    <scope>NUCLEOTIDE SEQUENCE [LARGE SCALE GENOMIC DNA]</scope>
    <source>
        <strain evidence="3 4">AETb3-4</strain>
    </source>
</reference>
<comment type="caution">
    <text evidence="3">The sequence shown here is derived from an EMBL/GenBank/DDBJ whole genome shotgun (WGS) entry which is preliminary data.</text>
</comment>
<gene>
    <name evidence="3" type="ORF">G6034_17650</name>
</gene>
<keyword evidence="4" id="KW-1185">Reference proteome</keyword>
<dbReference type="AlphaFoldDB" id="A0A7Y7IJN3"/>